<dbReference type="SUPFAM" id="SSF52540">
    <property type="entry name" value="P-loop containing nucleoside triphosphate hydrolases"/>
    <property type="match status" value="1"/>
</dbReference>
<comment type="catalytic activity">
    <reaction evidence="14">
        <text>ATP + H2O = ADP + phosphate + H(+)</text>
        <dbReference type="Rhea" id="RHEA:13065"/>
        <dbReference type="ChEBI" id="CHEBI:15377"/>
        <dbReference type="ChEBI" id="CHEBI:15378"/>
        <dbReference type="ChEBI" id="CHEBI:30616"/>
        <dbReference type="ChEBI" id="CHEBI:43474"/>
        <dbReference type="ChEBI" id="CHEBI:456216"/>
        <dbReference type="EC" id="3.6.4.13"/>
    </reaction>
</comment>
<dbReference type="InterPro" id="IPR011545">
    <property type="entry name" value="DEAD/DEAH_box_helicase_dom"/>
</dbReference>
<evidence type="ECO:0000256" key="11">
    <source>
        <dbReference type="ARBA" id="ARBA00022871"/>
    </source>
</evidence>
<protein>
    <recommendedName>
        <fullName evidence="3">RNA helicase</fullName>
        <ecNumber evidence="3">3.6.4.13</ecNumber>
    </recommendedName>
</protein>
<keyword evidence="9" id="KW-0347">Helicase</keyword>
<evidence type="ECO:0000259" key="16">
    <source>
        <dbReference type="PROSITE" id="PS51192"/>
    </source>
</evidence>
<dbReference type="Gene3D" id="2.30.30.140">
    <property type="match status" value="1"/>
</dbReference>
<dbReference type="Pfam" id="PF21010">
    <property type="entry name" value="HA2_C"/>
    <property type="match status" value="1"/>
</dbReference>
<feature type="domain" description="Helicase ATP-binding" evidence="16">
    <location>
        <begin position="77"/>
        <end position="243"/>
    </location>
</feature>
<keyword evidence="8" id="KW-0378">Hydrolase</keyword>
<dbReference type="InterPro" id="IPR027417">
    <property type="entry name" value="P-loop_NTPase"/>
</dbReference>
<dbReference type="PROSITE" id="PS51192">
    <property type="entry name" value="HELICASE_ATP_BIND_1"/>
    <property type="match status" value="1"/>
</dbReference>
<evidence type="ECO:0000259" key="15">
    <source>
        <dbReference type="PROSITE" id="PS50304"/>
    </source>
</evidence>
<dbReference type="Pfam" id="PF00270">
    <property type="entry name" value="DEAD"/>
    <property type="match status" value="1"/>
</dbReference>
<evidence type="ECO:0000256" key="8">
    <source>
        <dbReference type="ARBA" id="ARBA00022801"/>
    </source>
</evidence>
<dbReference type="PROSITE" id="PS51194">
    <property type="entry name" value="HELICASE_CTER"/>
    <property type="match status" value="1"/>
</dbReference>
<dbReference type="InterPro" id="IPR014001">
    <property type="entry name" value="Helicase_ATP-bd"/>
</dbReference>
<dbReference type="PANTHER" id="PTHR18934:SF113">
    <property type="entry name" value="ATP-DEPENDENT RNA HELICASE TDRD9"/>
    <property type="match status" value="1"/>
</dbReference>
<feature type="non-terminal residue" evidence="18">
    <location>
        <position position="1"/>
    </location>
</feature>
<evidence type="ECO:0000256" key="13">
    <source>
        <dbReference type="ARBA" id="ARBA00023254"/>
    </source>
</evidence>
<evidence type="ECO:0000256" key="5">
    <source>
        <dbReference type="ARBA" id="ARBA00022490"/>
    </source>
</evidence>
<evidence type="ECO:0000256" key="1">
    <source>
        <dbReference type="ARBA" id="ARBA00004496"/>
    </source>
</evidence>
<keyword evidence="13" id="KW-0469">Meiosis</keyword>
<evidence type="ECO:0000256" key="4">
    <source>
        <dbReference type="ARBA" id="ARBA00022473"/>
    </source>
</evidence>
<evidence type="ECO:0000256" key="10">
    <source>
        <dbReference type="ARBA" id="ARBA00022840"/>
    </source>
</evidence>
<proteinExistence type="inferred from homology"/>
<keyword evidence="12" id="KW-0943">RNA-mediated gene silencing</keyword>
<feature type="domain" description="Helicase C-terminal" evidence="17">
    <location>
        <begin position="292"/>
        <end position="472"/>
    </location>
</feature>
<comment type="subcellular location">
    <subcellularLocation>
        <location evidence="1">Cytoplasm</location>
    </subcellularLocation>
</comment>
<dbReference type="PROSITE" id="PS50304">
    <property type="entry name" value="TUDOR"/>
    <property type="match status" value="1"/>
</dbReference>
<dbReference type="InterPro" id="IPR001650">
    <property type="entry name" value="Helicase_C-like"/>
</dbReference>
<name>A0ABN8SM26_9CNID</name>
<dbReference type="Proteomes" id="UP001159427">
    <property type="component" value="Unassembled WGS sequence"/>
</dbReference>
<dbReference type="Gene3D" id="3.40.50.300">
    <property type="entry name" value="P-loop containing nucleotide triphosphate hydrolases"/>
    <property type="match status" value="2"/>
</dbReference>
<organism evidence="18 19">
    <name type="scientific">Porites evermanni</name>
    <dbReference type="NCBI Taxonomy" id="104178"/>
    <lineage>
        <taxon>Eukaryota</taxon>
        <taxon>Metazoa</taxon>
        <taxon>Cnidaria</taxon>
        <taxon>Anthozoa</taxon>
        <taxon>Hexacorallia</taxon>
        <taxon>Scleractinia</taxon>
        <taxon>Fungiina</taxon>
        <taxon>Poritidae</taxon>
        <taxon>Porites</taxon>
    </lineage>
</organism>
<evidence type="ECO:0000256" key="7">
    <source>
        <dbReference type="ARBA" id="ARBA00022782"/>
    </source>
</evidence>
<dbReference type="InterPro" id="IPR002999">
    <property type="entry name" value="Tudor"/>
</dbReference>
<dbReference type="InterPro" id="IPR035437">
    <property type="entry name" value="SNase_OB-fold_sf"/>
</dbReference>
<dbReference type="SMART" id="SM00490">
    <property type="entry name" value="HELICc"/>
    <property type="match status" value="1"/>
</dbReference>
<keyword evidence="4" id="KW-0217">Developmental protein</keyword>
<dbReference type="Gene3D" id="1.20.120.1080">
    <property type="match status" value="1"/>
</dbReference>
<keyword evidence="10" id="KW-0067">ATP-binding</keyword>
<comment type="similarity">
    <text evidence="2">Belongs to the DEAD box helicase family. DEAH subfamily.</text>
</comment>
<evidence type="ECO:0000259" key="17">
    <source>
        <dbReference type="PROSITE" id="PS51194"/>
    </source>
</evidence>
<evidence type="ECO:0000256" key="2">
    <source>
        <dbReference type="ARBA" id="ARBA00008792"/>
    </source>
</evidence>
<keyword evidence="5" id="KW-0963">Cytoplasm</keyword>
<keyword evidence="7" id="KW-0221">Differentiation</keyword>
<comment type="caution">
    <text evidence="18">The sequence shown here is derived from an EMBL/GenBank/DDBJ whole genome shotgun (WGS) entry which is preliminary data.</text>
</comment>
<keyword evidence="6" id="KW-0547">Nucleotide-binding</keyword>
<dbReference type="PANTHER" id="PTHR18934">
    <property type="entry name" value="ATP-DEPENDENT RNA HELICASE"/>
    <property type="match status" value="1"/>
</dbReference>
<dbReference type="EC" id="3.6.4.13" evidence="3"/>
<feature type="domain" description="Tudor" evidence="15">
    <location>
        <begin position="881"/>
        <end position="939"/>
    </location>
</feature>
<sequence length="1134" mass="129093">SPPPSPAYVGGYCSTGPKLEDLYDEMDEFETNPPPGAADEIPAALREEEDAHIFENYSFDHTYSPDLPITSYRQQIVDTIESNSVTIIQGATGSGKTTQVPQYILDEYAKDQRYCNIIVTQPRRIAAISISKRVCQERGWTQGSLVGYQVGRDSCVSEDTRLSYVTTGTLLQKLIHSKNMNQYTHVILDEVHERDRDTDFCMLVVKKLLRTNSKHVKVVLMSATIESDLFSMYFAVPVRGRVEGAPVITVEGKSFPVVECYLDDLYQLTGMIPDVKADEPCITKEGYQLVAELIQHLDEVEAESAKRLRQPVERGTVLVFLPGEFEIKQMDTLLDEMLLECQLLLLPLHSKITTHEQGNVFKKPEEGFRKVILATNIAESSITVPDIKYVIDFCLVKCQVCDEETNFQSLRLQWSSKASSTQRKGRAGRVSPGTCYRIVPRDFYEEFIPEFGIPEMQRCPLEQIVLKVKLFDIGPPKAVLRLALQPPDPDDIERTVLLLKQVGALTIYMKNGVINPWDGELTFIGKVLGELPVDVHLGKLLVLGYVFGCLEECLVISASLSLQSFFSKPFRKEFKFYMKKMGWSDYSHSDCITVLNAYKEWNMLKRRKGFLRGEQNWCKENFIIIGRIREVEQLVTELTNRLKGFNIISTKALHQKNITSPENMRILKLMICGAFYPNFFVSSDMDESEVMKIMSGHDPFSTTVVKNLPFLCRIQKWKKNANFFRLIFDFFDLLFFARFSISTFLLNLFVNFIATLFPCRKLGRELSLYVSEAKTKQMDEIMDKRHAAQIGRLGVQTNLRSNKVATSLSSRGAHNVYSLPSQQVDLPLNGYLEILTTAVVDAGHFWAQKPDRESATRLHMLQDGINRNEGRNLRPFQDMKDIRVGIYCIALYEDELYYRAKLVSFKDNFHVEVLYVDYGNLAVVNVRDLRQMEKEFSALSFQAFECMLCEVAPVPSARCPTGTWSQDATKKFIQLAGDRRLVAKVYSRVRNVLRVDLYDTSTEEDIHINQKLIDYGFAVFQEESHASKMAHRNAASGSGSQGRDNTTWLNDLELEVGHIRDDRECRKVNLRGPESPIEMSFYSITNIGRLRSVRVEQNSVNSVVLNDQPQDPHQRFLVAANISINATGTTVVAR</sequence>
<dbReference type="InterPro" id="IPR007502">
    <property type="entry name" value="Helicase-assoc_dom"/>
</dbReference>
<dbReference type="Pfam" id="PF00567">
    <property type="entry name" value="TUDOR"/>
    <property type="match status" value="1"/>
</dbReference>
<dbReference type="SUPFAM" id="SSF63748">
    <property type="entry name" value="Tudor/PWWP/MBT"/>
    <property type="match status" value="1"/>
</dbReference>
<evidence type="ECO:0000313" key="18">
    <source>
        <dbReference type="EMBL" id="CAH3191520.1"/>
    </source>
</evidence>
<evidence type="ECO:0000256" key="9">
    <source>
        <dbReference type="ARBA" id="ARBA00022806"/>
    </source>
</evidence>
<dbReference type="SMART" id="SM00487">
    <property type="entry name" value="DEXDc"/>
    <property type="match status" value="1"/>
</dbReference>
<gene>
    <name evidence="18" type="ORF">PEVE_00022013</name>
</gene>
<keyword evidence="11" id="KW-0744">Spermatogenesis</keyword>
<dbReference type="SMART" id="SM00333">
    <property type="entry name" value="TUDOR"/>
    <property type="match status" value="1"/>
</dbReference>
<evidence type="ECO:0000256" key="3">
    <source>
        <dbReference type="ARBA" id="ARBA00012552"/>
    </source>
</evidence>
<keyword evidence="19" id="KW-1185">Reference proteome</keyword>
<dbReference type="Pfam" id="PF00271">
    <property type="entry name" value="Helicase_C"/>
    <property type="match status" value="1"/>
</dbReference>
<evidence type="ECO:0000313" key="19">
    <source>
        <dbReference type="Proteomes" id="UP001159427"/>
    </source>
</evidence>
<reference evidence="18 19" key="1">
    <citation type="submission" date="2022-05" db="EMBL/GenBank/DDBJ databases">
        <authorList>
            <consortium name="Genoscope - CEA"/>
            <person name="William W."/>
        </authorList>
    </citation>
    <scope>NUCLEOTIDE SEQUENCE [LARGE SCALE GENOMIC DNA]</scope>
</reference>
<evidence type="ECO:0000256" key="14">
    <source>
        <dbReference type="ARBA" id="ARBA00047984"/>
    </source>
</evidence>
<dbReference type="CDD" id="cd18791">
    <property type="entry name" value="SF2_C_RHA"/>
    <property type="match status" value="1"/>
</dbReference>
<dbReference type="EMBL" id="CALNXI010002944">
    <property type="protein sequence ID" value="CAH3191520.1"/>
    <property type="molecule type" value="Genomic_DNA"/>
</dbReference>
<dbReference type="SMART" id="SM00847">
    <property type="entry name" value="HA2"/>
    <property type="match status" value="1"/>
</dbReference>
<evidence type="ECO:0000256" key="6">
    <source>
        <dbReference type="ARBA" id="ARBA00022741"/>
    </source>
</evidence>
<accession>A0ABN8SM26</accession>
<dbReference type="Gene3D" id="2.40.50.90">
    <property type="match status" value="1"/>
</dbReference>
<evidence type="ECO:0000256" key="12">
    <source>
        <dbReference type="ARBA" id="ARBA00023158"/>
    </source>
</evidence>